<dbReference type="Proteomes" id="UP000494216">
    <property type="component" value="Unassembled WGS sequence"/>
</dbReference>
<keyword evidence="2" id="KW-1185">Reference proteome</keyword>
<accession>A0A8S0WK63</accession>
<comment type="caution">
    <text evidence="1">The sequence shown here is derived from an EMBL/GenBank/DDBJ whole genome shotgun (WGS) entry which is preliminary data.</text>
</comment>
<dbReference type="AlphaFoldDB" id="A0A8S0WK63"/>
<gene>
    <name evidence="1" type="ORF">METHB2_50019</name>
</gene>
<proteinExistence type="predicted"/>
<dbReference type="EMBL" id="CADCXN010000080">
    <property type="protein sequence ID" value="CAA9891748.1"/>
    <property type="molecule type" value="Genomic_DNA"/>
</dbReference>
<dbReference type="InterPro" id="IPR010260">
    <property type="entry name" value="AlpA"/>
</dbReference>
<reference evidence="1 2" key="1">
    <citation type="submission" date="2020-02" db="EMBL/GenBank/DDBJ databases">
        <authorList>
            <person name="Hogendoorn C."/>
        </authorList>
    </citation>
    <scope>NUCLEOTIDE SEQUENCE [LARGE SCALE GENOMIC DNA]</scope>
    <source>
        <strain evidence="1">METHB21</strain>
    </source>
</reference>
<name>A0A8S0WK63_9GAMM</name>
<sequence length="65" mass="7461">MQSSRNKNVLRIPATCKKMGIGRNTLYALVKADKYPKPIRFSEKSVGFLEYELDDRIDAKAAERK</sequence>
<dbReference type="RefSeq" id="WP_217426528.1">
    <property type="nucleotide sequence ID" value="NZ_CADCXN010000080.1"/>
</dbReference>
<evidence type="ECO:0000313" key="1">
    <source>
        <dbReference type="EMBL" id="CAA9891748.1"/>
    </source>
</evidence>
<evidence type="ECO:0008006" key="3">
    <source>
        <dbReference type="Google" id="ProtNLM"/>
    </source>
</evidence>
<protein>
    <recommendedName>
        <fullName evidence="3">AlpA family phage regulatory protein</fullName>
    </recommendedName>
</protein>
<evidence type="ECO:0000313" key="2">
    <source>
        <dbReference type="Proteomes" id="UP000494216"/>
    </source>
</evidence>
<organism evidence="1 2">
    <name type="scientific">Candidatus Methylobacter favarea</name>
    <dbReference type="NCBI Taxonomy" id="2707345"/>
    <lineage>
        <taxon>Bacteria</taxon>
        <taxon>Pseudomonadati</taxon>
        <taxon>Pseudomonadota</taxon>
        <taxon>Gammaproteobacteria</taxon>
        <taxon>Methylococcales</taxon>
        <taxon>Methylococcaceae</taxon>
        <taxon>Methylobacter</taxon>
    </lineage>
</organism>
<dbReference type="Pfam" id="PF05930">
    <property type="entry name" value="Phage_AlpA"/>
    <property type="match status" value="1"/>
</dbReference>